<reference evidence="2" key="2">
    <citation type="submission" date="2015-01" db="EMBL/GenBank/DDBJ databases">
        <title>Evolutionary Origins and Diversification of the Mycorrhizal Mutualists.</title>
        <authorList>
            <consortium name="DOE Joint Genome Institute"/>
            <consortium name="Mycorrhizal Genomics Consortium"/>
            <person name="Kohler A."/>
            <person name="Kuo A."/>
            <person name="Nagy L.G."/>
            <person name="Floudas D."/>
            <person name="Copeland A."/>
            <person name="Barry K.W."/>
            <person name="Cichocki N."/>
            <person name="Veneault-Fourrey C."/>
            <person name="LaButti K."/>
            <person name="Lindquist E.A."/>
            <person name="Lipzen A."/>
            <person name="Lundell T."/>
            <person name="Morin E."/>
            <person name="Murat C."/>
            <person name="Riley R."/>
            <person name="Ohm R."/>
            <person name="Sun H."/>
            <person name="Tunlid A."/>
            <person name="Henrissat B."/>
            <person name="Grigoriev I.V."/>
            <person name="Hibbett D.S."/>
            <person name="Martin F."/>
        </authorList>
    </citation>
    <scope>NUCLEOTIDE SEQUENCE [LARGE SCALE GENOMIC DNA]</scope>
    <source>
        <strain evidence="2">Foug A</strain>
    </source>
</reference>
<dbReference type="AlphaFoldDB" id="A0A0C3E3Z1"/>
<organism evidence="1 2">
    <name type="scientific">Scleroderma citrinum Foug A</name>
    <dbReference type="NCBI Taxonomy" id="1036808"/>
    <lineage>
        <taxon>Eukaryota</taxon>
        <taxon>Fungi</taxon>
        <taxon>Dikarya</taxon>
        <taxon>Basidiomycota</taxon>
        <taxon>Agaricomycotina</taxon>
        <taxon>Agaricomycetes</taxon>
        <taxon>Agaricomycetidae</taxon>
        <taxon>Boletales</taxon>
        <taxon>Sclerodermatineae</taxon>
        <taxon>Sclerodermataceae</taxon>
        <taxon>Scleroderma</taxon>
    </lineage>
</organism>
<keyword evidence="2" id="KW-1185">Reference proteome</keyword>
<sequence>MGKNTRSCSILAFEQSHSSHLRNMAILPRSHLRMRCIMEGKQPPFPSTPQEIATRPLGLSTLTSPMGTDMHMPSFRRCQCHQRRTYGLQRTVIRKLKNIKNSCEFGSFHVSALDHPFDETVLTERSVHSVDDYLAPPSGHCTASLSSPSPRSCPIHVTPLDVPSPDESFLSLAHSPITLTRPNRERGFSIESLAPSLRSSSDLTDDAWMLEQSSPRLHAQERGGVDVDVSDMSFDVDKADWRQFHIDWLSTLTPTHNVSHTDRTISTATQESF</sequence>
<proteinExistence type="predicted"/>
<protein>
    <submittedName>
        <fullName evidence="1">Uncharacterized protein</fullName>
    </submittedName>
</protein>
<dbReference type="InParanoid" id="A0A0C3E3Z1"/>
<dbReference type="HOGENOM" id="CLU_1019995_0_0_1"/>
<evidence type="ECO:0000313" key="1">
    <source>
        <dbReference type="EMBL" id="KIM62746.1"/>
    </source>
</evidence>
<gene>
    <name evidence="1" type="ORF">SCLCIDRAFT_790968</name>
</gene>
<reference evidence="1 2" key="1">
    <citation type="submission" date="2014-04" db="EMBL/GenBank/DDBJ databases">
        <authorList>
            <consortium name="DOE Joint Genome Institute"/>
            <person name="Kuo A."/>
            <person name="Kohler A."/>
            <person name="Nagy L.G."/>
            <person name="Floudas D."/>
            <person name="Copeland A."/>
            <person name="Barry K.W."/>
            <person name="Cichocki N."/>
            <person name="Veneault-Fourrey C."/>
            <person name="LaButti K."/>
            <person name="Lindquist E.A."/>
            <person name="Lipzen A."/>
            <person name="Lundell T."/>
            <person name="Morin E."/>
            <person name="Murat C."/>
            <person name="Sun H."/>
            <person name="Tunlid A."/>
            <person name="Henrissat B."/>
            <person name="Grigoriev I.V."/>
            <person name="Hibbett D.S."/>
            <person name="Martin F."/>
            <person name="Nordberg H.P."/>
            <person name="Cantor M.N."/>
            <person name="Hua S.X."/>
        </authorList>
    </citation>
    <scope>NUCLEOTIDE SEQUENCE [LARGE SCALE GENOMIC DNA]</scope>
    <source>
        <strain evidence="1 2">Foug A</strain>
    </source>
</reference>
<evidence type="ECO:0000313" key="2">
    <source>
        <dbReference type="Proteomes" id="UP000053989"/>
    </source>
</evidence>
<name>A0A0C3E3Z1_9AGAM</name>
<dbReference type="OrthoDB" id="2635882at2759"/>
<accession>A0A0C3E3Z1</accession>
<dbReference type="EMBL" id="KN822040">
    <property type="protein sequence ID" value="KIM62746.1"/>
    <property type="molecule type" value="Genomic_DNA"/>
</dbReference>
<dbReference type="Proteomes" id="UP000053989">
    <property type="component" value="Unassembled WGS sequence"/>
</dbReference>